<dbReference type="OrthoDB" id="9780677at2"/>
<evidence type="ECO:0000256" key="1">
    <source>
        <dbReference type="ARBA" id="ARBA00011040"/>
    </source>
</evidence>
<evidence type="ECO:0000259" key="2">
    <source>
        <dbReference type="SMART" id="SM00382"/>
    </source>
</evidence>
<dbReference type="NCBIfam" id="TIGR00345">
    <property type="entry name" value="GET3_arsA_TRC40"/>
    <property type="match status" value="1"/>
</dbReference>
<dbReference type="Gene3D" id="3.40.50.300">
    <property type="entry name" value="P-loop containing nucleotide triphosphate hydrolases"/>
    <property type="match status" value="1"/>
</dbReference>
<evidence type="ECO:0000313" key="4">
    <source>
        <dbReference type="Proteomes" id="UP000244989"/>
    </source>
</evidence>
<dbReference type="GO" id="GO:0005524">
    <property type="term" value="F:ATP binding"/>
    <property type="evidence" value="ECO:0007669"/>
    <property type="project" value="InterPro"/>
</dbReference>
<feature type="domain" description="AAA+ ATPase" evidence="2">
    <location>
        <begin position="8"/>
        <end position="210"/>
    </location>
</feature>
<keyword evidence="4" id="KW-1185">Reference proteome</keyword>
<accession>A0A2U1T5Z4</accession>
<dbReference type="KEGG" id="cyz:C3B44_09995"/>
<gene>
    <name evidence="3" type="ORF">DF222_07765</name>
</gene>
<dbReference type="SUPFAM" id="SSF52540">
    <property type="entry name" value="P-loop containing nucleoside triphosphate hydrolases"/>
    <property type="match status" value="1"/>
</dbReference>
<comment type="caution">
    <text evidence="3">The sequence shown here is derived from an EMBL/GenBank/DDBJ whole genome shotgun (WGS) entry which is preliminary data.</text>
</comment>
<dbReference type="InterPro" id="IPR025723">
    <property type="entry name" value="ArsA/GET3_ATPase-like"/>
</dbReference>
<proteinExistence type="inferred from homology"/>
<dbReference type="Proteomes" id="UP000244989">
    <property type="component" value="Unassembled WGS sequence"/>
</dbReference>
<comment type="similarity">
    <text evidence="1">Belongs to the arsA ATPase family.</text>
</comment>
<dbReference type="Pfam" id="PF02374">
    <property type="entry name" value="ArsA_ATPase"/>
    <property type="match status" value="1"/>
</dbReference>
<dbReference type="PANTHER" id="PTHR10803">
    <property type="entry name" value="ARSENICAL PUMP-DRIVING ATPASE ARSENITE-TRANSLOCATING ATPASE"/>
    <property type="match status" value="1"/>
</dbReference>
<dbReference type="EMBL" id="QEEZ01000013">
    <property type="protein sequence ID" value="PWC01412.1"/>
    <property type="molecule type" value="Genomic_DNA"/>
</dbReference>
<sequence>MLLDDVAARRVVFVGGKGGVGKTTLAAAFATRLAAAGKRVLLVSTDPAHNLGHLFGRSLGDEPTALNPRLEAIELDPAATARRHVAEVEKTMHALMPEHLHQQISKHLQLAVRAPGTHESAILERIAEITERTEHYDLIIFDTAPSGHTARLMELPQLMGAFTDGLLEGREKSDRLGAAARGLDATVRDHSPTERRNQRIRSILHRRKARFERLSALLTDSTRCGFVLVLTPERMPVQETAEFRAELREEGVGVLGLVVNRLSPQDQGAFLAQRRGWENEVLAVLDELVPDLPRTELELVTDDLTDPKAFAAFAAQL</sequence>
<dbReference type="AlphaFoldDB" id="A0A2U1T5Z4"/>
<dbReference type="SMART" id="SM00382">
    <property type="entry name" value="AAA"/>
    <property type="match status" value="1"/>
</dbReference>
<name>A0A2U1T5Z4_9CORY</name>
<reference evidence="4" key="1">
    <citation type="submission" date="2018-04" db="EMBL/GenBank/DDBJ databases">
        <authorList>
            <person name="Liu S."/>
            <person name="Wang Z."/>
            <person name="Li J."/>
        </authorList>
    </citation>
    <scope>NUCLEOTIDE SEQUENCE [LARGE SCALE GENOMIC DNA]</scope>
    <source>
        <strain evidence="4">2189</strain>
    </source>
</reference>
<protein>
    <submittedName>
        <fullName evidence="3">Arsenic-transporting ATPase</fullName>
    </submittedName>
</protein>
<dbReference type="InterPro" id="IPR003593">
    <property type="entry name" value="AAA+_ATPase"/>
</dbReference>
<dbReference type="InterPro" id="IPR027417">
    <property type="entry name" value="P-loop_NTPase"/>
</dbReference>
<dbReference type="GO" id="GO:0016887">
    <property type="term" value="F:ATP hydrolysis activity"/>
    <property type="evidence" value="ECO:0007669"/>
    <property type="project" value="InterPro"/>
</dbReference>
<dbReference type="CDD" id="cd02035">
    <property type="entry name" value="ArsA"/>
    <property type="match status" value="1"/>
</dbReference>
<organism evidence="3 4">
    <name type="scientific">Corynebacterium yudongzhengii</name>
    <dbReference type="NCBI Taxonomy" id="2080740"/>
    <lineage>
        <taxon>Bacteria</taxon>
        <taxon>Bacillati</taxon>
        <taxon>Actinomycetota</taxon>
        <taxon>Actinomycetes</taxon>
        <taxon>Mycobacteriales</taxon>
        <taxon>Corynebacteriaceae</taxon>
        <taxon>Corynebacterium</taxon>
    </lineage>
</organism>
<evidence type="ECO:0000313" key="3">
    <source>
        <dbReference type="EMBL" id="PWC01412.1"/>
    </source>
</evidence>
<dbReference type="PANTHER" id="PTHR10803:SF3">
    <property type="entry name" value="ATPASE GET3"/>
    <property type="match status" value="1"/>
</dbReference>
<dbReference type="RefSeq" id="WP_108432233.1">
    <property type="nucleotide sequence ID" value="NZ_CP026947.1"/>
</dbReference>
<dbReference type="InterPro" id="IPR016300">
    <property type="entry name" value="ATPase_ArsA/GET3"/>
</dbReference>